<evidence type="ECO:0000313" key="10">
    <source>
        <dbReference type="Proteomes" id="UP000253759"/>
    </source>
</evidence>
<evidence type="ECO:0000256" key="5">
    <source>
        <dbReference type="ARBA" id="ARBA00022989"/>
    </source>
</evidence>
<feature type="transmembrane region" description="Helical" evidence="7">
    <location>
        <begin position="420"/>
        <end position="440"/>
    </location>
</feature>
<organism evidence="9 10">
    <name type="scientific">Pelagibacterium lacus</name>
    <dbReference type="NCBI Taxonomy" id="2282655"/>
    <lineage>
        <taxon>Bacteria</taxon>
        <taxon>Pseudomonadati</taxon>
        <taxon>Pseudomonadota</taxon>
        <taxon>Alphaproteobacteria</taxon>
        <taxon>Hyphomicrobiales</taxon>
        <taxon>Devosiaceae</taxon>
        <taxon>Pelagibacterium</taxon>
    </lineage>
</organism>
<dbReference type="PROSITE" id="PS51202">
    <property type="entry name" value="RCK_C"/>
    <property type="match status" value="1"/>
</dbReference>
<comment type="subcellular location">
    <subcellularLocation>
        <location evidence="1">Membrane</location>
        <topology evidence="1">Multi-pass membrane protein</topology>
    </subcellularLocation>
</comment>
<dbReference type="InterPro" id="IPR036721">
    <property type="entry name" value="RCK_C_sf"/>
</dbReference>
<keyword evidence="2" id="KW-0813">Transport</keyword>
<dbReference type="AlphaFoldDB" id="A0A369W5P7"/>
<evidence type="ECO:0000259" key="8">
    <source>
        <dbReference type="PROSITE" id="PS51202"/>
    </source>
</evidence>
<dbReference type="PANTHER" id="PTHR43652:SF2">
    <property type="entry name" value="BASIC AMINO ACID ANTIPORTER YFCC-RELATED"/>
    <property type="match status" value="1"/>
</dbReference>
<reference evidence="10" key="1">
    <citation type="submission" date="2018-07" db="EMBL/GenBank/DDBJ databases">
        <authorList>
            <person name="Liu B.-T."/>
            <person name="Du Z."/>
        </authorList>
    </citation>
    <scope>NUCLEOTIDE SEQUENCE [LARGE SCALE GENOMIC DNA]</scope>
    <source>
        <strain evidence="10">XYN52</strain>
    </source>
</reference>
<evidence type="ECO:0000256" key="3">
    <source>
        <dbReference type="ARBA" id="ARBA00022692"/>
    </source>
</evidence>
<evidence type="ECO:0000256" key="6">
    <source>
        <dbReference type="ARBA" id="ARBA00023136"/>
    </source>
</evidence>
<evidence type="ECO:0000256" key="4">
    <source>
        <dbReference type="ARBA" id="ARBA00022737"/>
    </source>
</evidence>
<feature type="transmembrane region" description="Helical" evidence="7">
    <location>
        <begin position="499"/>
        <end position="520"/>
    </location>
</feature>
<dbReference type="PANTHER" id="PTHR43652">
    <property type="entry name" value="BASIC AMINO ACID ANTIPORTER YFCC-RELATED"/>
    <property type="match status" value="1"/>
</dbReference>
<evidence type="ECO:0000256" key="7">
    <source>
        <dbReference type="SAM" id="Phobius"/>
    </source>
</evidence>
<protein>
    <submittedName>
        <fullName evidence="9">Cation transporter</fullName>
    </submittedName>
</protein>
<keyword evidence="10" id="KW-1185">Reference proteome</keyword>
<dbReference type="Gene3D" id="3.30.70.1450">
    <property type="entry name" value="Regulator of K+ conductance, C-terminal domain"/>
    <property type="match status" value="1"/>
</dbReference>
<dbReference type="RefSeq" id="WP_114646131.1">
    <property type="nucleotide sequence ID" value="NZ_QQNH01000014.1"/>
</dbReference>
<gene>
    <name evidence="9" type="ORF">DVH29_10490</name>
</gene>
<dbReference type="SUPFAM" id="SSF116726">
    <property type="entry name" value="TrkA C-terminal domain-like"/>
    <property type="match status" value="2"/>
</dbReference>
<feature type="transmembrane region" description="Helical" evidence="7">
    <location>
        <begin position="375"/>
        <end position="408"/>
    </location>
</feature>
<evidence type="ECO:0000313" key="9">
    <source>
        <dbReference type="EMBL" id="RDE08582.1"/>
    </source>
</evidence>
<dbReference type="InterPro" id="IPR051679">
    <property type="entry name" value="DASS-Related_Transporters"/>
</dbReference>
<feature type="domain" description="RCK C-terminal" evidence="8">
    <location>
        <begin position="202"/>
        <end position="284"/>
    </location>
</feature>
<feature type="transmembrane region" description="Helical" evidence="7">
    <location>
        <begin position="82"/>
        <end position="104"/>
    </location>
</feature>
<dbReference type="GO" id="GO:0008324">
    <property type="term" value="F:monoatomic cation transmembrane transporter activity"/>
    <property type="evidence" value="ECO:0007669"/>
    <property type="project" value="InterPro"/>
</dbReference>
<feature type="transmembrane region" description="Helical" evidence="7">
    <location>
        <begin position="541"/>
        <end position="563"/>
    </location>
</feature>
<feature type="transmembrane region" description="Helical" evidence="7">
    <location>
        <begin position="140"/>
        <end position="161"/>
    </location>
</feature>
<keyword evidence="6 7" id="KW-0472">Membrane</keyword>
<proteinExistence type="predicted"/>
<feature type="transmembrane region" description="Helical" evidence="7">
    <location>
        <begin position="461"/>
        <end position="479"/>
    </location>
</feature>
<dbReference type="InterPro" id="IPR006037">
    <property type="entry name" value="RCK_C"/>
</dbReference>
<dbReference type="GO" id="GO:0005886">
    <property type="term" value="C:plasma membrane"/>
    <property type="evidence" value="ECO:0007669"/>
    <property type="project" value="TreeGrafter"/>
</dbReference>
<dbReference type="OrthoDB" id="9809303at2"/>
<dbReference type="EMBL" id="QQNH01000014">
    <property type="protein sequence ID" value="RDE08582.1"/>
    <property type="molecule type" value="Genomic_DNA"/>
</dbReference>
<dbReference type="Proteomes" id="UP000253759">
    <property type="component" value="Unassembled WGS sequence"/>
</dbReference>
<accession>A0A369W5P7</accession>
<name>A0A369W5P7_9HYPH</name>
<evidence type="ECO:0000256" key="2">
    <source>
        <dbReference type="ARBA" id="ARBA00022448"/>
    </source>
</evidence>
<dbReference type="Pfam" id="PF03600">
    <property type="entry name" value="CitMHS"/>
    <property type="match status" value="1"/>
</dbReference>
<keyword evidence="5 7" id="KW-1133">Transmembrane helix</keyword>
<comment type="caution">
    <text evidence="9">The sequence shown here is derived from an EMBL/GenBank/DDBJ whole genome shotgun (WGS) entry which is preliminary data.</text>
</comment>
<evidence type="ECO:0000256" key="1">
    <source>
        <dbReference type="ARBA" id="ARBA00004141"/>
    </source>
</evidence>
<keyword evidence="3 7" id="KW-0812">Transmembrane</keyword>
<feature type="transmembrane region" description="Helical" evidence="7">
    <location>
        <begin position="27"/>
        <end position="45"/>
    </location>
</feature>
<dbReference type="InterPro" id="IPR004680">
    <property type="entry name" value="Cit_transptr-like_dom"/>
</dbReference>
<dbReference type="GO" id="GO:0006813">
    <property type="term" value="P:potassium ion transport"/>
    <property type="evidence" value="ECO:0007669"/>
    <property type="project" value="InterPro"/>
</dbReference>
<feature type="transmembrane region" description="Helical" evidence="7">
    <location>
        <begin position="173"/>
        <end position="195"/>
    </location>
</feature>
<feature type="transmembrane region" description="Helical" evidence="7">
    <location>
        <begin position="6"/>
        <end position="22"/>
    </location>
</feature>
<keyword evidence="4" id="KW-0677">Repeat</keyword>
<sequence length="564" mass="58562">MSFDQIGILGLLAAMMVGFATVRRFEIVALAGLALGGLLGLVPAADLFAGFASPSVITVIEILLIVDVLKRSVVLDALAERLGGALSSERGVILGLCAVAAIMSSVMNNIGALALVLPLAISLAERYGIAPERMLMPLSFATLLGGLCSVIGTPANLLGAAAIESALGDSFGFFEIALVGLPLTLAGLAYLWVVLPRQALGSPAEPDATPDSRNFLTEIELTAFSPLVGGTREAAAVRFGVTIHNVVRRDAFLFGRDKPLEAGDIVIVEGERAAITALSGHDEQPLDLVEAVVMPESIYIGSAVDDLVAFAQAGVSIIELGITPRRVEGRLANVKLSVGDIIVMRGDKARIAQECAESGLLQLAPARRDPAQPTYFPLIAFGMGIAASAFAGIDPAVAFGLVVVVLALTGHLSLRQGFEGLNWSILIMLGAMIPLGQAVAGTRAAEALATTMTGFIPEMNTVGLTAIMLAFSVLLTPFVNNPTTVLVLAPIAVALSGQYGLPATPALVAVIVGASLDFLTPFGHHNNTLVMGIAGYRFGDYARLGWPLVLICSLIAIFLIPALF</sequence>